<protein>
    <recommendedName>
        <fullName evidence="4">LTD domain-containing protein</fullName>
    </recommendedName>
</protein>
<evidence type="ECO:0000256" key="3">
    <source>
        <dbReference type="SAM" id="SignalP"/>
    </source>
</evidence>
<evidence type="ECO:0000259" key="4">
    <source>
        <dbReference type="PROSITE" id="PS51841"/>
    </source>
</evidence>
<dbReference type="InterPro" id="IPR001322">
    <property type="entry name" value="Lamin_tail_dom"/>
</dbReference>
<dbReference type="InterPro" id="IPR013783">
    <property type="entry name" value="Ig-like_fold"/>
</dbReference>
<dbReference type="AlphaFoldDB" id="A0A1F5G4G9"/>
<feature type="chain" id="PRO_5009518701" description="LTD domain-containing protein" evidence="3">
    <location>
        <begin position="23"/>
        <end position="378"/>
    </location>
</feature>
<feature type="region of interest" description="Disordered" evidence="1">
    <location>
        <begin position="119"/>
        <end position="146"/>
    </location>
</feature>
<keyword evidence="2" id="KW-0812">Transmembrane</keyword>
<name>A0A1F5G4G9_9BACT</name>
<reference evidence="5 6" key="1">
    <citation type="journal article" date="2016" name="Nat. Commun.">
        <title>Thousands of microbial genomes shed light on interconnected biogeochemical processes in an aquifer system.</title>
        <authorList>
            <person name="Anantharaman K."/>
            <person name="Brown C.T."/>
            <person name="Hug L.A."/>
            <person name="Sharon I."/>
            <person name="Castelle C.J."/>
            <person name="Probst A.J."/>
            <person name="Thomas B.C."/>
            <person name="Singh A."/>
            <person name="Wilkins M.J."/>
            <person name="Karaoz U."/>
            <person name="Brodie E.L."/>
            <person name="Williams K.H."/>
            <person name="Hubbard S.S."/>
            <person name="Banfield J.F."/>
        </authorList>
    </citation>
    <scope>NUCLEOTIDE SEQUENCE [LARGE SCALE GENOMIC DNA]</scope>
</reference>
<evidence type="ECO:0000256" key="1">
    <source>
        <dbReference type="SAM" id="MobiDB-lite"/>
    </source>
</evidence>
<feature type="compositionally biased region" description="Low complexity" evidence="1">
    <location>
        <begin position="276"/>
        <end position="288"/>
    </location>
</feature>
<feature type="domain" description="LTD" evidence="4">
    <location>
        <begin position="134"/>
        <end position="238"/>
    </location>
</feature>
<dbReference type="SUPFAM" id="SSF74853">
    <property type="entry name" value="Lamin A/C globular tail domain"/>
    <property type="match status" value="1"/>
</dbReference>
<dbReference type="EMBL" id="MFAV01000008">
    <property type="protein sequence ID" value="OGD86762.1"/>
    <property type="molecule type" value="Genomic_DNA"/>
</dbReference>
<dbReference type="Gene3D" id="2.60.40.1260">
    <property type="entry name" value="Lamin Tail domain"/>
    <property type="match status" value="1"/>
</dbReference>
<evidence type="ECO:0000313" key="6">
    <source>
        <dbReference type="Proteomes" id="UP000176628"/>
    </source>
</evidence>
<keyword evidence="3" id="KW-0732">Signal</keyword>
<organism evidence="5 6">
    <name type="scientific">Candidatus Curtissbacteria bacterium RBG_16_39_7</name>
    <dbReference type="NCBI Taxonomy" id="1797707"/>
    <lineage>
        <taxon>Bacteria</taxon>
        <taxon>Candidatus Curtissiibacteriota</taxon>
    </lineage>
</organism>
<comment type="caution">
    <text evidence="5">The sequence shown here is derived from an EMBL/GenBank/DDBJ whole genome shotgun (WGS) entry which is preliminary data.</text>
</comment>
<keyword evidence="2" id="KW-1133">Transmembrane helix</keyword>
<accession>A0A1F5G4G9</accession>
<feature type="region of interest" description="Disordered" evidence="1">
    <location>
        <begin position="242"/>
        <end position="313"/>
    </location>
</feature>
<evidence type="ECO:0000256" key="2">
    <source>
        <dbReference type="SAM" id="Phobius"/>
    </source>
</evidence>
<dbReference type="InterPro" id="IPR036415">
    <property type="entry name" value="Lamin_tail_dom_sf"/>
</dbReference>
<feature type="transmembrane region" description="Helical" evidence="2">
    <location>
        <begin position="352"/>
        <end position="374"/>
    </location>
</feature>
<feature type="compositionally biased region" description="Polar residues" evidence="1">
    <location>
        <begin position="251"/>
        <end position="275"/>
    </location>
</feature>
<dbReference type="Proteomes" id="UP000176628">
    <property type="component" value="Unassembled WGS sequence"/>
</dbReference>
<dbReference type="PROSITE" id="PS51841">
    <property type="entry name" value="LTD"/>
    <property type="match status" value="1"/>
</dbReference>
<gene>
    <name evidence="5" type="ORF">A2Z23_02810</name>
</gene>
<dbReference type="Pfam" id="PF00932">
    <property type="entry name" value="LTD"/>
    <property type="match status" value="1"/>
</dbReference>
<proteinExistence type="predicted"/>
<dbReference type="Gene3D" id="2.60.40.10">
    <property type="entry name" value="Immunoglobulins"/>
    <property type="match status" value="1"/>
</dbReference>
<evidence type="ECO:0000313" key="5">
    <source>
        <dbReference type="EMBL" id="OGD86762.1"/>
    </source>
</evidence>
<feature type="signal peptide" evidence="3">
    <location>
        <begin position="1"/>
        <end position="22"/>
    </location>
</feature>
<keyword evidence="2" id="KW-0472">Membrane</keyword>
<sequence>MRRGILFGIIFLLISLFFPVSASDAPFLQSPSSGSTTTDTSPTLSWSWTSICTSSGSCFRVQVDDQSDFSSPNKDYYTSNTSYSPQLGIGTWYWRVKAKDASNNWSEWSSVWNFSISQDSSPTSTPNATPTSVPTSTQTPPTQTSGTVELSEFMPNPEDGKEWVEVHNPSGQATDISEYKIDDIEGGSSPFTIPGGTIVNPGSYFVFYFDSQRFNNDGDSVRLLDPSGQVKESYSYQDSQKGISFAKDSGGNWSETQTQTPGSANQISKPQGENASTTTTNSKKTSSTMPKETPKSDSKGPTTSKTTPGAKITGQVLSLTEATLPAVLNATTSPDSLEAPSEAIVKSSKTNFLGAIFLILAGTIILGSLSFRLWKRRK</sequence>